<feature type="transmembrane region" description="Helical" evidence="10">
    <location>
        <begin position="252"/>
        <end position="272"/>
    </location>
</feature>
<evidence type="ECO:0000313" key="13">
    <source>
        <dbReference type="EMBL" id="CDR28855.1"/>
    </source>
</evidence>
<dbReference type="PROSITE" id="PS50893">
    <property type="entry name" value="ABC_TRANSPORTER_2"/>
    <property type="match status" value="1"/>
</dbReference>
<feature type="transmembrane region" description="Helical" evidence="10">
    <location>
        <begin position="66"/>
        <end position="91"/>
    </location>
</feature>
<feature type="transmembrane region" description="Helical" evidence="10">
    <location>
        <begin position="20"/>
        <end position="45"/>
    </location>
</feature>
<dbReference type="GO" id="GO:0016887">
    <property type="term" value="F:ATP hydrolysis activity"/>
    <property type="evidence" value="ECO:0007669"/>
    <property type="project" value="InterPro"/>
</dbReference>
<dbReference type="Pfam" id="PF00005">
    <property type="entry name" value="ABC_tran"/>
    <property type="match status" value="1"/>
</dbReference>
<dbReference type="InterPro" id="IPR011527">
    <property type="entry name" value="ABC1_TM_dom"/>
</dbReference>
<gene>
    <name evidence="13" type="primary">msbA_3</name>
    <name evidence="13" type="ORF">ERS140147_02009</name>
</gene>
<keyword evidence="4 10" id="KW-0812">Transmembrane</keyword>
<evidence type="ECO:0000256" key="3">
    <source>
        <dbReference type="ARBA" id="ARBA00022475"/>
    </source>
</evidence>
<keyword evidence="13" id="KW-0378">Hydrolase</keyword>
<name>A0A077VK57_9STAP</name>
<organism evidence="13 14">
    <name type="scientific">Staphylococcus schweitzeri</name>
    <dbReference type="NCBI Taxonomy" id="1654388"/>
    <lineage>
        <taxon>Bacteria</taxon>
        <taxon>Bacillati</taxon>
        <taxon>Bacillota</taxon>
        <taxon>Bacilli</taxon>
        <taxon>Bacillales</taxon>
        <taxon>Staphylococcaceae</taxon>
        <taxon>Staphylococcus</taxon>
    </lineage>
</organism>
<keyword evidence="6" id="KW-0067">ATP-binding</keyword>
<proteinExistence type="predicted"/>
<dbReference type="SUPFAM" id="SSF52540">
    <property type="entry name" value="P-loop containing nucleoside triphosphate hydrolases"/>
    <property type="match status" value="1"/>
</dbReference>
<dbReference type="GO" id="GO:0005524">
    <property type="term" value="F:ATP binding"/>
    <property type="evidence" value="ECO:0007669"/>
    <property type="project" value="UniProtKB-KW"/>
</dbReference>
<evidence type="ECO:0000259" key="12">
    <source>
        <dbReference type="PROSITE" id="PS50929"/>
    </source>
</evidence>
<dbReference type="EMBL" id="CCEH01000018">
    <property type="protein sequence ID" value="CDR28855.1"/>
    <property type="molecule type" value="Genomic_DNA"/>
</dbReference>
<dbReference type="GO" id="GO:0015421">
    <property type="term" value="F:ABC-type oligopeptide transporter activity"/>
    <property type="evidence" value="ECO:0007669"/>
    <property type="project" value="TreeGrafter"/>
</dbReference>
<feature type="domain" description="ABC transporter" evidence="11">
    <location>
        <begin position="345"/>
        <end position="580"/>
    </location>
</feature>
<dbReference type="InterPro" id="IPR036640">
    <property type="entry name" value="ABC1_TM_sf"/>
</dbReference>
<evidence type="ECO:0000256" key="7">
    <source>
        <dbReference type="ARBA" id="ARBA00022989"/>
    </source>
</evidence>
<evidence type="ECO:0000256" key="6">
    <source>
        <dbReference type="ARBA" id="ARBA00022840"/>
    </source>
</evidence>
<dbReference type="AlphaFoldDB" id="A0A077VK57"/>
<keyword evidence="3" id="KW-1003">Cell membrane</keyword>
<dbReference type="PANTHER" id="PTHR43394">
    <property type="entry name" value="ATP-DEPENDENT PERMEASE MDL1, MITOCHONDRIAL"/>
    <property type="match status" value="1"/>
</dbReference>
<accession>A0A077VK57</accession>
<dbReference type="SUPFAM" id="SSF90123">
    <property type="entry name" value="ABC transporter transmembrane region"/>
    <property type="match status" value="1"/>
</dbReference>
<evidence type="ECO:0000256" key="4">
    <source>
        <dbReference type="ARBA" id="ARBA00022692"/>
    </source>
</evidence>
<keyword evidence="7 10" id="KW-1133">Transmembrane helix</keyword>
<dbReference type="Pfam" id="PF00664">
    <property type="entry name" value="ABC_membrane"/>
    <property type="match status" value="1"/>
</dbReference>
<dbReference type="Proteomes" id="UP000044616">
    <property type="component" value="Unassembled WGS sequence"/>
</dbReference>
<dbReference type="EC" id="3.6.3.-" evidence="13"/>
<dbReference type="PROSITE" id="PS00211">
    <property type="entry name" value="ABC_TRANSPORTER_1"/>
    <property type="match status" value="1"/>
</dbReference>
<comment type="subcellular location">
    <subcellularLocation>
        <location evidence="1">Cell membrane</location>
        <topology evidence="1">Multi-pass membrane protein</topology>
    </subcellularLocation>
</comment>
<dbReference type="PROSITE" id="PS50929">
    <property type="entry name" value="ABC_TM1F"/>
    <property type="match status" value="1"/>
</dbReference>
<reference evidence="13 14" key="1">
    <citation type="submission" date="2014-05" db="EMBL/GenBank/DDBJ databases">
        <authorList>
            <person name="Aslett A.Martin."/>
            <person name="De Silva Nishadi"/>
        </authorList>
    </citation>
    <scope>NUCLEOTIDE SEQUENCE [LARGE SCALE GENOMIC DNA]</scope>
</reference>
<evidence type="ECO:0000256" key="5">
    <source>
        <dbReference type="ARBA" id="ARBA00022741"/>
    </source>
</evidence>
<feature type="transmembrane region" description="Helical" evidence="10">
    <location>
        <begin position="153"/>
        <end position="181"/>
    </location>
</feature>
<dbReference type="GO" id="GO:0005886">
    <property type="term" value="C:plasma membrane"/>
    <property type="evidence" value="ECO:0007669"/>
    <property type="project" value="UniProtKB-SubCell"/>
</dbReference>
<feature type="transmembrane region" description="Helical" evidence="10">
    <location>
        <begin position="284"/>
        <end position="302"/>
    </location>
</feature>
<dbReference type="Gene3D" id="3.40.50.300">
    <property type="entry name" value="P-loop containing nucleotide triphosphate hydrolases"/>
    <property type="match status" value="1"/>
</dbReference>
<comment type="function">
    <text evidence="9">May be involved in multidrug export. Transmembrane domains (TMD) form a pore in the cell membrane and the ATP-binding domain (NBD) is responsible for energy generation.</text>
</comment>
<keyword evidence="5" id="KW-0547">Nucleotide-binding</keyword>
<dbReference type="FunFam" id="3.40.50.300:FF:000221">
    <property type="entry name" value="Multidrug ABC transporter ATP-binding protein"/>
    <property type="match status" value="1"/>
</dbReference>
<evidence type="ECO:0000256" key="1">
    <source>
        <dbReference type="ARBA" id="ARBA00004651"/>
    </source>
</evidence>
<dbReference type="PANTHER" id="PTHR43394:SF1">
    <property type="entry name" value="ATP-BINDING CASSETTE SUB-FAMILY B MEMBER 10, MITOCHONDRIAL"/>
    <property type="match status" value="1"/>
</dbReference>
<dbReference type="InterPro" id="IPR003439">
    <property type="entry name" value="ABC_transporter-like_ATP-bd"/>
</dbReference>
<dbReference type="InterPro" id="IPR039421">
    <property type="entry name" value="Type_1_exporter"/>
</dbReference>
<dbReference type="InterPro" id="IPR017871">
    <property type="entry name" value="ABC_transporter-like_CS"/>
</dbReference>
<sequence length="593" mass="67042">MKNKNLIKLTKIMGNHVYLFYASIAISIISSVVSLGAYLNVYYVVKEMLTAKNGLTEPVVDNMTQYGWNAVLYVSVAFALYGLALLLSHIVAFNTVAKYRIQLIYHMKALPLGYFQKNQTGKLRKLVEKNTEEVEHYIAHQVPDMAQALTTPIAFLVLIFIFDWRLSLVCLIPVIIGFILLRFMMGGESEKFLEQYQAASTSMGNDVVEYVRGISVVKVFGQTVFSFKVFNKAIENYRDFTIKYALSMRNAMSGYIVCVYGIFAFLIPATIIFFNYKHNQVDMLLSYIFFAIFTPLVAFMLMRIMESSYKAMIIFNAMDNLESTIYSAQPLPARNSLKIYGKYNVKFENVTFTYEGMTNQAIQELTFESPSNSVTAIVGPSGSGKSTIFNLITRFYDIDEGNLTIGDIDVRDLEYDDLMSNISYVFQETKLFKMSLLENIRFYRPDASIEEVELAVDQAQCREIVNKMPQGLETVFGTKGVYLSGGEIQRIAIARAILKDAPIVLLDEATAFSDAENEYKIQKALNSVMKGKTVLMIAHRLSTITHADQILVMDAGSLIERGKHDELIALDGIYAKMYRNYQESVSWKIGVTG</sequence>
<dbReference type="SMART" id="SM00382">
    <property type="entry name" value="AAA"/>
    <property type="match status" value="1"/>
</dbReference>
<dbReference type="Gene3D" id="1.20.1560.10">
    <property type="entry name" value="ABC transporter type 1, transmembrane domain"/>
    <property type="match status" value="1"/>
</dbReference>
<evidence type="ECO:0000256" key="10">
    <source>
        <dbReference type="SAM" id="Phobius"/>
    </source>
</evidence>
<evidence type="ECO:0000259" key="11">
    <source>
        <dbReference type="PROSITE" id="PS50893"/>
    </source>
</evidence>
<feature type="domain" description="ABC transmembrane type-1" evidence="12">
    <location>
        <begin position="22"/>
        <end position="293"/>
    </location>
</feature>
<evidence type="ECO:0000256" key="8">
    <source>
        <dbReference type="ARBA" id="ARBA00023136"/>
    </source>
</evidence>
<keyword evidence="2" id="KW-0813">Transport</keyword>
<evidence type="ECO:0000256" key="2">
    <source>
        <dbReference type="ARBA" id="ARBA00022448"/>
    </source>
</evidence>
<dbReference type="RefSeq" id="WP_047531466.1">
    <property type="nucleotide sequence ID" value="NZ_CCEH01000018.1"/>
</dbReference>
<keyword evidence="8 10" id="KW-0472">Membrane</keyword>
<protein>
    <submittedName>
        <fullName evidence="13">Multidrug ABC transporter ATPase/permease</fullName>
        <ecNumber evidence="13">3.6.3.-</ecNumber>
    </submittedName>
</protein>
<dbReference type="InterPro" id="IPR027417">
    <property type="entry name" value="P-loop_NTPase"/>
</dbReference>
<evidence type="ECO:0000313" key="14">
    <source>
        <dbReference type="Proteomes" id="UP000044616"/>
    </source>
</evidence>
<evidence type="ECO:0000256" key="9">
    <source>
        <dbReference type="ARBA" id="ARBA00025074"/>
    </source>
</evidence>
<dbReference type="InterPro" id="IPR003593">
    <property type="entry name" value="AAA+_ATPase"/>
</dbReference>